<keyword evidence="2" id="KW-0732">Signal</keyword>
<dbReference type="Pfam" id="PF03401">
    <property type="entry name" value="TctC"/>
    <property type="match status" value="1"/>
</dbReference>
<dbReference type="OrthoDB" id="8880247at2"/>
<dbReference type="Proteomes" id="UP000324209">
    <property type="component" value="Chromosome"/>
</dbReference>
<dbReference type="SUPFAM" id="SSF53850">
    <property type="entry name" value="Periplasmic binding protein-like II"/>
    <property type="match status" value="1"/>
</dbReference>
<gene>
    <name evidence="3" type="ORF">EXM22_17325</name>
</gene>
<dbReference type="EMBL" id="CP036150">
    <property type="protein sequence ID" value="QEN09660.1"/>
    <property type="molecule type" value="Genomic_DNA"/>
</dbReference>
<sequence length="333" mass="35883">MKYIRSFFMKRLVVLLLAMFMVSSLVTAAGQGEKGGPSFPEKDLTLIVPWSAGGGTDTIARALVKNAKEYIGVNVNVVNKTGGQGVVGMAEVMSGRPDGYTVGLITFGLSTYKLMGLSEMTFRDFELLQLLNQSAAVIYVKADSQWDSLKDLVDYAKANPGQVSLGHTGAGGDKHLSAASFATEEGIEFNYVPFDGAAPSRSAVLGGHVDVAVAGIAEVKQLYEAGEIKVLCVNNLVKEPNFPDIPTIVEAGFDIEAPVLDWRGLALPKGVAEDRVAFLEEGFKKMFDDPEFRQFCEEVGLTLVYEDSTGFEDFLGNMEKVLTPTLESVGLLK</sequence>
<proteinExistence type="inferred from homology"/>
<evidence type="ECO:0000256" key="1">
    <source>
        <dbReference type="ARBA" id="ARBA00006987"/>
    </source>
</evidence>
<name>A0A5C1QRQ4_9SPIO</name>
<keyword evidence="4" id="KW-1185">Reference proteome</keyword>
<dbReference type="KEGG" id="ock:EXM22_17325"/>
<reference evidence="3 4" key="1">
    <citation type="submission" date="2019-02" db="EMBL/GenBank/DDBJ databases">
        <title>Complete Genome Sequence and Methylome Analysis of free living Spirochaetas.</title>
        <authorList>
            <person name="Fomenkov A."/>
            <person name="Dubinina G."/>
            <person name="Leshcheva N."/>
            <person name="Mikheeva N."/>
            <person name="Grabovich M."/>
            <person name="Vincze T."/>
            <person name="Roberts R.J."/>
        </authorList>
    </citation>
    <scope>NUCLEOTIDE SEQUENCE [LARGE SCALE GENOMIC DNA]</scope>
    <source>
        <strain evidence="3 4">K2</strain>
    </source>
</reference>
<comment type="similarity">
    <text evidence="1">Belongs to the UPF0065 (bug) family.</text>
</comment>
<evidence type="ECO:0000256" key="2">
    <source>
        <dbReference type="SAM" id="SignalP"/>
    </source>
</evidence>
<dbReference type="InterPro" id="IPR005064">
    <property type="entry name" value="BUG"/>
</dbReference>
<evidence type="ECO:0000313" key="3">
    <source>
        <dbReference type="EMBL" id="QEN09660.1"/>
    </source>
</evidence>
<dbReference type="Gene3D" id="3.40.190.10">
    <property type="entry name" value="Periplasmic binding protein-like II"/>
    <property type="match status" value="1"/>
</dbReference>
<dbReference type="InterPro" id="IPR042100">
    <property type="entry name" value="Bug_dom1"/>
</dbReference>
<evidence type="ECO:0000313" key="4">
    <source>
        <dbReference type="Proteomes" id="UP000324209"/>
    </source>
</evidence>
<feature type="signal peptide" evidence="2">
    <location>
        <begin position="1"/>
        <end position="28"/>
    </location>
</feature>
<dbReference type="AlphaFoldDB" id="A0A5C1QRQ4"/>
<dbReference type="PANTHER" id="PTHR42928:SF5">
    <property type="entry name" value="BLR1237 PROTEIN"/>
    <property type="match status" value="1"/>
</dbReference>
<dbReference type="Gene3D" id="3.40.190.150">
    <property type="entry name" value="Bordetella uptake gene, domain 1"/>
    <property type="match status" value="1"/>
</dbReference>
<dbReference type="PANTHER" id="PTHR42928">
    <property type="entry name" value="TRICARBOXYLATE-BINDING PROTEIN"/>
    <property type="match status" value="1"/>
</dbReference>
<protein>
    <submittedName>
        <fullName evidence="3">Tripartite tricarboxylate transporter substrate binding protein</fullName>
    </submittedName>
</protein>
<dbReference type="CDD" id="cd07012">
    <property type="entry name" value="PBP2_Bug_TTT"/>
    <property type="match status" value="1"/>
</dbReference>
<organism evidence="3 4">
    <name type="scientific">Oceanispirochaeta crateris</name>
    <dbReference type="NCBI Taxonomy" id="2518645"/>
    <lineage>
        <taxon>Bacteria</taxon>
        <taxon>Pseudomonadati</taxon>
        <taxon>Spirochaetota</taxon>
        <taxon>Spirochaetia</taxon>
        <taxon>Spirochaetales</taxon>
        <taxon>Spirochaetaceae</taxon>
        <taxon>Oceanispirochaeta</taxon>
    </lineage>
</organism>
<dbReference type="PIRSF" id="PIRSF017082">
    <property type="entry name" value="YflP"/>
    <property type="match status" value="1"/>
</dbReference>
<feature type="chain" id="PRO_5022834808" evidence="2">
    <location>
        <begin position="29"/>
        <end position="333"/>
    </location>
</feature>
<accession>A0A5C1QRQ4</accession>